<protein>
    <recommendedName>
        <fullName evidence="1">ATPase AAA-type core domain-containing protein</fullName>
    </recommendedName>
</protein>
<dbReference type="InterPro" id="IPR051396">
    <property type="entry name" value="Bact_Antivir_Def_Nuclease"/>
</dbReference>
<dbReference type="EMBL" id="AP026966">
    <property type="protein sequence ID" value="BDT58092.1"/>
    <property type="molecule type" value="Genomic_DNA"/>
</dbReference>
<feature type="domain" description="ATPase AAA-type core" evidence="1">
    <location>
        <begin position="144"/>
        <end position="247"/>
    </location>
</feature>
<organism evidence="2 3">
    <name type="scientific">Massilia varians</name>
    <dbReference type="NCBI Taxonomy" id="457921"/>
    <lineage>
        <taxon>Bacteria</taxon>
        <taxon>Pseudomonadati</taxon>
        <taxon>Pseudomonadota</taxon>
        <taxon>Betaproteobacteria</taxon>
        <taxon>Burkholderiales</taxon>
        <taxon>Oxalobacteraceae</taxon>
        <taxon>Telluria group</taxon>
        <taxon>Massilia</taxon>
    </lineage>
</organism>
<dbReference type="InterPro" id="IPR003959">
    <property type="entry name" value="ATPase_AAA_core"/>
</dbReference>
<dbReference type="SUPFAM" id="SSF52540">
    <property type="entry name" value="P-loop containing nucleoside triphosphate hydrolases"/>
    <property type="match status" value="1"/>
</dbReference>
<reference evidence="2" key="1">
    <citation type="submission" date="2022-11" db="EMBL/GenBank/DDBJ databases">
        <title>Isolation and characterization of PLA-degrading bacterium Massilia sp. from Antarctic soil.</title>
        <authorList>
            <person name="Sato K."/>
            <person name="Gomez-Fuentes C."/>
            <person name="Ahmad S.A."/>
            <person name="Zulkharnain A."/>
        </authorList>
    </citation>
    <scope>NUCLEOTIDE SEQUENCE</scope>
    <source>
        <strain evidence="2">N-3</strain>
    </source>
</reference>
<accession>A0ABN6T760</accession>
<evidence type="ECO:0000259" key="1">
    <source>
        <dbReference type="Pfam" id="PF13304"/>
    </source>
</evidence>
<dbReference type="Proteomes" id="UP001163336">
    <property type="component" value="Chromosome"/>
</dbReference>
<dbReference type="PANTHER" id="PTHR43581:SF2">
    <property type="entry name" value="EXCINUCLEASE ATPASE SUBUNIT"/>
    <property type="match status" value="1"/>
</dbReference>
<proteinExistence type="predicted"/>
<dbReference type="CDD" id="cd00267">
    <property type="entry name" value="ABC_ATPase"/>
    <property type="match status" value="1"/>
</dbReference>
<dbReference type="Pfam" id="PF13304">
    <property type="entry name" value="AAA_21"/>
    <property type="match status" value="1"/>
</dbReference>
<evidence type="ECO:0000313" key="2">
    <source>
        <dbReference type="EMBL" id="BDT58092.1"/>
    </source>
</evidence>
<dbReference type="PANTHER" id="PTHR43581">
    <property type="entry name" value="ATP/GTP PHOSPHATASE"/>
    <property type="match status" value="1"/>
</dbReference>
<name>A0ABN6T760_9BURK</name>
<keyword evidence="3" id="KW-1185">Reference proteome</keyword>
<sequence>MALDFKPDSLGQNLIHAFIGRNGLGKTRLLMDIASTLSGFSPSDVAEESREWVRQVIEKNQRRVVVLTHEPDRWKRFADKKVKIVPLNVFGQAWIQLAQPLFDLVSSSADDRSDFSWSALHRIARDHIPIEKLHFPRKDGVYVHWKSIEAMFDKEASTPAKDFDQTRPVEFIDEDGNSLEISAGQKVILTFLTRLYDGAHENTVYLFDEPEVHLHPQFISLVMLILYDALAATQSIAIISTHSPYVIRELDKNYVTVIKPSDEEGVDFARPTLQTRGGSIGAISQFVFEHSDATSLTRSRLMEFIMDRATDSIHPDLLRDLRGLVGTEGVNSIPEIMAQGSDDKLPR</sequence>
<gene>
    <name evidence="2" type="ORF">MasN3_15860</name>
</gene>
<evidence type="ECO:0000313" key="3">
    <source>
        <dbReference type="Proteomes" id="UP001163336"/>
    </source>
</evidence>
<dbReference type="Gene3D" id="3.40.50.300">
    <property type="entry name" value="P-loop containing nucleotide triphosphate hydrolases"/>
    <property type="match status" value="1"/>
</dbReference>
<dbReference type="InterPro" id="IPR027417">
    <property type="entry name" value="P-loop_NTPase"/>
</dbReference>